<organism evidence="2 3">
    <name type="scientific">Microbacterium barkeri</name>
    <dbReference type="NCBI Taxonomy" id="33917"/>
    <lineage>
        <taxon>Bacteria</taxon>
        <taxon>Bacillati</taxon>
        <taxon>Actinomycetota</taxon>
        <taxon>Actinomycetes</taxon>
        <taxon>Micrococcales</taxon>
        <taxon>Microbacteriaceae</taxon>
        <taxon>Microbacterium</taxon>
    </lineage>
</organism>
<evidence type="ECO:0000256" key="1">
    <source>
        <dbReference type="SAM" id="MobiDB-lite"/>
    </source>
</evidence>
<accession>A0A9W6H422</accession>
<dbReference type="Proteomes" id="UP001142462">
    <property type="component" value="Unassembled WGS sequence"/>
</dbReference>
<protein>
    <submittedName>
        <fullName evidence="2">Uncharacterized protein</fullName>
    </submittedName>
</protein>
<reference evidence="2" key="1">
    <citation type="journal article" date="2014" name="Int. J. Syst. Evol. Microbiol.">
        <title>Complete genome sequence of Corynebacterium casei LMG S-19264T (=DSM 44701T), isolated from a smear-ripened cheese.</title>
        <authorList>
            <consortium name="US DOE Joint Genome Institute (JGI-PGF)"/>
            <person name="Walter F."/>
            <person name="Albersmeier A."/>
            <person name="Kalinowski J."/>
            <person name="Ruckert C."/>
        </authorList>
    </citation>
    <scope>NUCLEOTIDE SEQUENCE</scope>
    <source>
        <strain evidence="2">VKM Ac-1020</strain>
    </source>
</reference>
<sequence length="354" mass="39164">MVVPPETSGARPPEAGGRWRSSVLAGPRGRRLCLELAARDDAVWSALFEAARSRDNGEVALRPTSDLAEAIERTQRSGWTTEELASALVTSVDSAVYWQPPRTEDDVAGLEGVRASLRATADEVERAAPSWWSSPRRHIQWTIDWQDAGGPAPPARPAADALRRWRAHVLADEGRARRERPTELAAPLSGEWDSIPRDVLATTGEMDDGVPAGLRLVEDFLGFESATAIPAIGDGRTYEIAREEDWTELCRRYPLDVTASRRHDWFRATGRDGRWLIPDWSRVASDWDAVHLTVECYLTSATRPIAVDAEWASVIAGWTPDVTFWLTDSASVGEGGRVDWRVDAGTAPYTWSRI</sequence>
<dbReference type="AlphaFoldDB" id="A0A9W6H422"/>
<keyword evidence="3" id="KW-1185">Reference proteome</keyword>
<evidence type="ECO:0000313" key="3">
    <source>
        <dbReference type="Proteomes" id="UP001142462"/>
    </source>
</evidence>
<dbReference type="RefSeq" id="WP_271173622.1">
    <property type="nucleotide sequence ID" value="NZ_BSEJ01000009.1"/>
</dbReference>
<feature type="region of interest" description="Disordered" evidence="1">
    <location>
        <begin position="1"/>
        <end position="21"/>
    </location>
</feature>
<comment type="caution">
    <text evidence="2">The sequence shown here is derived from an EMBL/GenBank/DDBJ whole genome shotgun (WGS) entry which is preliminary data.</text>
</comment>
<gene>
    <name evidence="2" type="ORF">GCM10017576_20420</name>
</gene>
<evidence type="ECO:0000313" key="2">
    <source>
        <dbReference type="EMBL" id="GLJ61912.1"/>
    </source>
</evidence>
<dbReference type="EMBL" id="BSEJ01000009">
    <property type="protein sequence ID" value="GLJ61912.1"/>
    <property type="molecule type" value="Genomic_DNA"/>
</dbReference>
<proteinExistence type="predicted"/>
<name>A0A9W6H422_9MICO</name>
<reference evidence="2" key="2">
    <citation type="submission" date="2023-01" db="EMBL/GenBank/DDBJ databases">
        <authorList>
            <person name="Sun Q."/>
            <person name="Evtushenko L."/>
        </authorList>
    </citation>
    <scope>NUCLEOTIDE SEQUENCE</scope>
    <source>
        <strain evidence="2">VKM Ac-1020</strain>
    </source>
</reference>